<name>A0A507ZWV5_9GAMM</name>
<protein>
    <submittedName>
        <fullName evidence="4">PhzF family phenazine biosynthesis protein</fullName>
    </submittedName>
</protein>
<evidence type="ECO:0000313" key="5">
    <source>
        <dbReference type="Proteomes" id="UP000318212"/>
    </source>
</evidence>
<dbReference type="Proteomes" id="UP000318212">
    <property type="component" value="Unassembled WGS sequence"/>
</dbReference>
<keyword evidence="2" id="KW-0413">Isomerase</keyword>
<keyword evidence="5" id="KW-1185">Reference proteome</keyword>
<gene>
    <name evidence="4" type="ORF">FKV25_12050</name>
</gene>
<dbReference type="OrthoDB" id="9788221at2"/>
<dbReference type="GO" id="GO:0005737">
    <property type="term" value="C:cytoplasm"/>
    <property type="evidence" value="ECO:0007669"/>
    <property type="project" value="TreeGrafter"/>
</dbReference>
<dbReference type="SUPFAM" id="SSF54506">
    <property type="entry name" value="Diaminopimelate epimerase-like"/>
    <property type="match status" value="1"/>
</dbReference>
<comment type="similarity">
    <text evidence="1">Belongs to the PhzF family.</text>
</comment>
<dbReference type="PIRSF" id="PIRSF016184">
    <property type="entry name" value="PhzC_PhzF"/>
    <property type="match status" value="1"/>
</dbReference>
<reference evidence="4 5" key="1">
    <citation type="submission" date="2019-06" db="EMBL/GenBank/DDBJ databases">
        <title>Lysobacter alkalisoli sp. nov. isolated from saline soil.</title>
        <authorList>
            <person name="Sun J.-Q."/>
            <person name="Xu L."/>
        </authorList>
    </citation>
    <scope>NUCLEOTIDE SEQUENCE [LARGE SCALE GENOMIC DNA]</scope>
    <source>
        <strain evidence="4 5">JCM 31130</strain>
    </source>
</reference>
<evidence type="ECO:0000256" key="2">
    <source>
        <dbReference type="ARBA" id="ARBA00023235"/>
    </source>
</evidence>
<dbReference type="RefSeq" id="WP_141519046.1">
    <property type="nucleotide sequence ID" value="NZ_VICE01000111.1"/>
</dbReference>
<dbReference type="Pfam" id="PF02567">
    <property type="entry name" value="PhzC-PhzF"/>
    <property type="match status" value="1"/>
</dbReference>
<sequence length="270" mass="28542">MVATRCAPDTTLELYQVDAFTDRVFGGNPAAVCPLDAWLPDATLQAIAAENNLSETAFFVPAGDGFALRWFTPAVEVDLCGHATLATAWVIVHCQDDAPALLRFSTRSGELTVARDGDALVMDFPARPPAPCNPPPTLLAALGLAGVPVQVLEADDYIVVVDDAALVASLAPDIRALAGLPNRGVAVTAPGGDVDFVSRWFGPNVGVDEDPVTGSAHTALAPYWSARLGKSRLNARQGGRRQGSLECEFAGQRVRLRGQAVVYLQGRIRV</sequence>
<dbReference type="AlphaFoldDB" id="A0A507ZWV5"/>
<dbReference type="NCBIfam" id="TIGR00654">
    <property type="entry name" value="PhzF_family"/>
    <property type="match status" value="1"/>
</dbReference>
<organism evidence="4 5">
    <name type="scientific">Marilutibacter aestuarii</name>
    <dbReference type="NCBI Taxonomy" id="1706195"/>
    <lineage>
        <taxon>Bacteria</taxon>
        <taxon>Pseudomonadati</taxon>
        <taxon>Pseudomonadota</taxon>
        <taxon>Gammaproteobacteria</taxon>
        <taxon>Lysobacterales</taxon>
        <taxon>Lysobacteraceae</taxon>
        <taxon>Marilutibacter</taxon>
    </lineage>
</organism>
<dbReference type="PANTHER" id="PTHR13774:SF17">
    <property type="entry name" value="PHENAZINE BIOSYNTHESIS-LIKE DOMAIN-CONTAINING PROTEIN"/>
    <property type="match status" value="1"/>
</dbReference>
<dbReference type="PANTHER" id="PTHR13774">
    <property type="entry name" value="PHENAZINE BIOSYNTHESIS PROTEIN"/>
    <property type="match status" value="1"/>
</dbReference>
<dbReference type="InterPro" id="IPR003719">
    <property type="entry name" value="Phenazine_PhzF-like"/>
</dbReference>
<evidence type="ECO:0000313" key="4">
    <source>
        <dbReference type="EMBL" id="TQD42196.1"/>
    </source>
</evidence>
<dbReference type="EMBL" id="VICE01000111">
    <property type="protein sequence ID" value="TQD42196.1"/>
    <property type="molecule type" value="Genomic_DNA"/>
</dbReference>
<evidence type="ECO:0000256" key="3">
    <source>
        <dbReference type="PIRSR" id="PIRSR016184-1"/>
    </source>
</evidence>
<evidence type="ECO:0000256" key="1">
    <source>
        <dbReference type="ARBA" id="ARBA00008270"/>
    </source>
</evidence>
<proteinExistence type="inferred from homology"/>
<comment type="caution">
    <text evidence="4">The sequence shown here is derived from an EMBL/GenBank/DDBJ whole genome shotgun (WGS) entry which is preliminary data.</text>
</comment>
<accession>A0A507ZWV5</accession>
<feature type="active site" evidence="3">
    <location>
        <position position="55"/>
    </location>
</feature>
<dbReference type="GO" id="GO:0016853">
    <property type="term" value="F:isomerase activity"/>
    <property type="evidence" value="ECO:0007669"/>
    <property type="project" value="UniProtKB-KW"/>
</dbReference>
<dbReference type="Gene3D" id="3.10.310.10">
    <property type="entry name" value="Diaminopimelate Epimerase, Chain A, domain 1"/>
    <property type="match status" value="2"/>
</dbReference>